<reference evidence="2 3" key="1">
    <citation type="submission" date="2018-08" db="EMBL/GenBank/DDBJ databases">
        <title>Meiothermus granaticius genome AF-68 sequencing project.</title>
        <authorList>
            <person name="Da Costa M.S."/>
            <person name="Albuquerque L."/>
            <person name="Raposo P."/>
            <person name="Froufe H.J.C."/>
            <person name="Barroso C.S."/>
            <person name="Egas C."/>
        </authorList>
    </citation>
    <scope>NUCLEOTIDE SEQUENCE [LARGE SCALE GENOMIC DNA]</scope>
    <source>
        <strain evidence="2 3">AF-68</strain>
    </source>
</reference>
<feature type="chain" id="PRO_5030071892" evidence="1">
    <location>
        <begin position="22"/>
        <end position="171"/>
    </location>
</feature>
<dbReference type="SUPFAM" id="SSF49777">
    <property type="entry name" value="PEBP-like"/>
    <property type="match status" value="1"/>
</dbReference>
<keyword evidence="1" id="KW-0732">Signal</keyword>
<dbReference type="Gene3D" id="3.90.280.10">
    <property type="entry name" value="PEBP-like"/>
    <property type="match status" value="1"/>
</dbReference>
<dbReference type="OrthoDB" id="9797506at2"/>
<name>A0A399FA91_9DEIN</name>
<feature type="signal peptide" evidence="1">
    <location>
        <begin position="1"/>
        <end position="21"/>
    </location>
</feature>
<evidence type="ECO:0000313" key="3">
    <source>
        <dbReference type="Proteomes" id="UP000266178"/>
    </source>
</evidence>
<accession>A0A399FA91</accession>
<evidence type="ECO:0000313" key="2">
    <source>
        <dbReference type="EMBL" id="RIH93514.1"/>
    </source>
</evidence>
<gene>
    <name evidence="2" type="ORF">Mgrana_00568</name>
</gene>
<dbReference type="Pfam" id="PF01161">
    <property type="entry name" value="PBP"/>
    <property type="match status" value="1"/>
</dbReference>
<dbReference type="Proteomes" id="UP000266178">
    <property type="component" value="Unassembled WGS sequence"/>
</dbReference>
<dbReference type="InterPro" id="IPR005247">
    <property type="entry name" value="YbhB_YbcL/LppC-like"/>
</dbReference>
<protein>
    <submittedName>
        <fullName evidence="2">Raf kinase inhibitor-like protein, YbhB/YbcL family</fullName>
    </submittedName>
</protein>
<comment type="caution">
    <text evidence="2">The sequence shown here is derived from an EMBL/GenBank/DDBJ whole genome shotgun (WGS) entry which is preliminary data.</text>
</comment>
<dbReference type="AlphaFoldDB" id="A0A399FA91"/>
<evidence type="ECO:0000256" key="1">
    <source>
        <dbReference type="SAM" id="SignalP"/>
    </source>
</evidence>
<keyword evidence="3" id="KW-1185">Reference proteome</keyword>
<dbReference type="InterPro" id="IPR008914">
    <property type="entry name" value="PEBP"/>
</dbReference>
<dbReference type="EMBL" id="QWLB01000005">
    <property type="protein sequence ID" value="RIH93514.1"/>
    <property type="molecule type" value="Genomic_DNA"/>
</dbReference>
<sequence length="171" mass="18327">MGRRFLSWVMALATGMASAHPAGLTSPAFVNGKTIPSHYTCLGAAVSPPLRFGHLPAATQGLVLIAWAGKPPQAQWVLYDLPPEAPGLWENVPLGVEPGLFFQGRNGLDRLGYSPPCAGLRYTFVLYALDVPGMGLTPGASYREVFQKMQGHVLQKFELVGYSGEGPPTVY</sequence>
<dbReference type="InterPro" id="IPR036610">
    <property type="entry name" value="PEBP-like_sf"/>
</dbReference>
<organism evidence="2 3">
    <name type="scientific">Meiothermus granaticius NBRC 107808</name>
    <dbReference type="NCBI Taxonomy" id="1227551"/>
    <lineage>
        <taxon>Bacteria</taxon>
        <taxon>Thermotogati</taxon>
        <taxon>Deinococcota</taxon>
        <taxon>Deinococci</taxon>
        <taxon>Thermales</taxon>
        <taxon>Thermaceae</taxon>
        <taxon>Meiothermus</taxon>
    </lineage>
</organism>
<proteinExistence type="predicted"/>
<dbReference type="CDD" id="cd00865">
    <property type="entry name" value="PEBP_bact_arch"/>
    <property type="match status" value="1"/>
</dbReference>